<name>A0AAE4JYC3_9CYAN</name>
<protein>
    <submittedName>
        <fullName evidence="1">Uncharacterized protein</fullName>
    </submittedName>
</protein>
<organism evidence="1 2">
    <name type="scientific">Pseudocalidococcus azoricus BACA0444</name>
    <dbReference type="NCBI Taxonomy" id="2918990"/>
    <lineage>
        <taxon>Bacteria</taxon>
        <taxon>Bacillati</taxon>
        <taxon>Cyanobacteriota</taxon>
        <taxon>Cyanophyceae</taxon>
        <taxon>Acaryochloridales</taxon>
        <taxon>Thermosynechococcaceae</taxon>
        <taxon>Pseudocalidococcus</taxon>
        <taxon>Pseudocalidococcus azoricus</taxon>
    </lineage>
</organism>
<dbReference type="RefSeq" id="WP_322876880.1">
    <property type="nucleotide sequence ID" value="NZ_JAVMIP010000001.1"/>
</dbReference>
<evidence type="ECO:0000313" key="1">
    <source>
        <dbReference type="EMBL" id="MDS3859572.1"/>
    </source>
</evidence>
<accession>A0AAE4JYC3</accession>
<evidence type="ECO:0000313" key="2">
    <source>
        <dbReference type="Proteomes" id="UP001268256"/>
    </source>
</evidence>
<gene>
    <name evidence="1" type="ORF">RIF25_02000</name>
</gene>
<dbReference type="AlphaFoldDB" id="A0AAE4JYC3"/>
<keyword evidence="2" id="KW-1185">Reference proteome</keyword>
<sequence>MNSIPTTHNFDLEHPGPSLSPVNDWLDVDLLNQLLGAESLEQEVEALFADLPPLALNEVRTVFSSPSSLLLSTPTPQEIYLTHLATTKALIYHLQAVVAEFVPASPGISPHPLTYLTDQLLNSVEATQLALGAWPEHPQP</sequence>
<proteinExistence type="predicted"/>
<dbReference type="Proteomes" id="UP001268256">
    <property type="component" value="Unassembled WGS sequence"/>
</dbReference>
<reference evidence="2" key="1">
    <citation type="submission" date="2023-07" db="EMBL/GenBank/DDBJ databases">
        <authorList>
            <person name="Luz R."/>
            <person name="Cordeiro R."/>
            <person name="Fonseca A."/>
            <person name="Goncalves V."/>
        </authorList>
    </citation>
    <scope>NUCLEOTIDE SEQUENCE [LARGE SCALE GENOMIC DNA]</scope>
    <source>
        <strain evidence="2">BACA0444</strain>
    </source>
</reference>
<dbReference type="EMBL" id="JAVMIP010000001">
    <property type="protein sequence ID" value="MDS3859572.1"/>
    <property type="molecule type" value="Genomic_DNA"/>
</dbReference>
<comment type="caution">
    <text evidence="1">The sequence shown here is derived from an EMBL/GenBank/DDBJ whole genome shotgun (WGS) entry which is preliminary data.</text>
</comment>